<keyword evidence="1" id="KW-0175">Coiled coil</keyword>
<organism evidence="2">
    <name type="scientific">Rhizophora mucronata</name>
    <name type="common">Asiatic mangrove</name>
    <dbReference type="NCBI Taxonomy" id="61149"/>
    <lineage>
        <taxon>Eukaryota</taxon>
        <taxon>Viridiplantae</taxon>
        <taxon>Streptophyta</taxon>
        <taxon>Embryophyta</taxon>
        <taxon>Tracheophyta</taxon>
        <taxon>Spermatophyta</taxon>
        <taxon>Magnoliopsida</taxon>
        <taxon>eudicotyledons</taxon>
        <taxon>Gunneridae</taxon>
        <taxon>Pentapetalae</taxon>
        <taxon>rosids</taxon>
        <taxon>fabids</taxon>
        <taxon>Malpighiales</taxon>
        <taxon>Rhizophoraceae</taxon>
        <taxon>Rhizophora</taxon>
    </lineage>
</organism>
<accession>A0A2P2PY12</accession>
<dbReference type="AlphaFoldDB" id="A0A2P2PY12"/>
<name>A0A2P2PY12_RHIMU</name>
<evidence type="ECO:0000313" key="2">
    <source>
        <dbReference type="EMBL" id="MBX59585.1"/>
    </source>
</evidence>
<evidence type="ECO:0000256" key="1">
    <source>
        <dbReference type="SAM" id="Coils"/>
    </source>
</evidence>
<reference evidence="2" key="1">
    <citation type="submission" date="2018-02" db="EMBL/GenBank/DDBJ databases">
        <title>Rhizophora mucronata_Transcriptome.</title>
        <authorList>
            <person name="Meera S.P."/>
            <person name="Sreeshan A."/>
            <person name="Augustine A."/>
        </authorList>
    </citation>
    <scope>NUCLEOTIDE SEQUENCE</scope>
    <source>
        <tissue evidence="2">Leaf</tissue>
    </source>
</reference>
<sequence length="72" mass="8527">MNSATHTRLEYEESVQQTEQRKVRQKRQNILLATNKVVNINSSNIKCMELKFIKSVQHQKFHLHCVFDKIDA</sequence>
<protein>
    <submittedName>
        <fullName evidence="2">Uncharacterized protein</fullName>
    </submittedName>
</protein>
<feature type="coiled-coil region" evidence="1">
    <location>
        <begin position="1"/>
        <end position="28"/>
    </location>
</feature>
<dbReference type="EMBL" id="GGEC01079101">
    <property type="protein sequence ID" value="MBX59585.1"/>
    <property type="molecule type" value="Transcribed_RNA"/>
</dbReference>
<proteinExistence type="predicted"/>